<organism evidence="1 2">
    <name type="scientific">Caerostris extrusa</name>
    <name type="common">Bark spider</name>
    <name type="synonym">Caerostris bankana</name>
    <dbReference type="NCBI Taxonomy" id="172846"/>
    <lineage>
        <taxon>Eukaryota</taxon>
        <taxon>Metazoa</taxon>
        <taxon>Ecdysozoa</taxon>
        <taxon>Arthropoda</taxon>
        <taxon>Chelicerata</taxon>
        <taxon>Arachnida</taxon>
        <taxon>Araneae</taxon>
        <taxon>Araneomorphae</taxon>
        <taxon>Entelegynae</taxon>
        <taxon>Araneoidea</taxon>
        <taxon>Araneidae</taxon>
        <taxon>Caerostris</taxon>
    </lineage>
</organism>
<proteinExistence type="predicted"/>
<reference evidence="1 2" key="1">
    <citation type="submission" date="2021-06" db="EMBL/GenBank/DDBJ databases">
        <title>Caerostris extrusa draft genome.</title>
        <authorList>
            <person name="Kono N."/>
            <person name="Arakawa K."/>
        </authorList>
    </citation>
    <scope>NUCLEOTIDE SEQUENCE [LARGE SCALE GENOMIC DNA]</scope>
</reference>
<accession>A0AAV4QI61</accession>
<keyword evidence="2" id="KW-1185">Reference proteome</keyword>
<evidence type="ECO:0000313" key="2">
    <source>
        <dbReference type="Proteomes" id="UP001054945"/>
    </source>
</evidence>
<dbReference type="EMBL" id="BPLR01006300">
    <property type="protein sequence ID" value="GIY08845.1"/>
    <property type="molecule type" value="Genomic_DNA"/>
</dbReference>
<comment type="caution">
    <text evidence="1">The sequence shown here is derived from an EMBL/GenBank/DDBJ whole genome shotgun (WGS) entry which is preliminary data.</text>
</comment>
<protein>
    <submittedName>
        <fullName evidence="1">Uncharacterized protein</fullName>
    </submittedName>
</protein>
<evidence type="ECO:0000313" key="1">
    <source>
        <dbReference type="EMBL" id="GIY08845.1"/>
    </source>
</evidence>
<sequence length="100" mass="11709">MNVPSSQCNTHSQLSVLQSEECYREGFTLHLVAQFHFGARKRNTHKYGTHFNHMKRYNPKMKKKKSRVGPPRCGFTSLLQHKERWVLKTVGVCPYEDSDE</sequence>
<gene>
    <name evidence="1" type="ORF">CEXT_752231</name>
</gene>
<dbReference type="AlphaFoldDB" id="A0AAV4QI61"/>
<dbReference type="Proteomes" id="UP001054945">
    <property type="component" value="Unassembled WGS sequence"/>
</dbReference>
<name>A0AAV4QI61_CAEEX</name>